<organism evidence="8 9">
    <name type="scientific">Lactonifactor longoviformis DSM 17459</name>
    <dbReference type="NCBI Taxonomy" id="1122155"/>
    <lineage>
        <taxon>Bacteria</taxon>
        <taxon>Bacillati</taxon>
        <taxon>Bacillota</taxon>
        <taxon>Clostridia</taxon>
        <taxon>Eubacteriales</taxon>
        <taxon>Clostridiaceae</taxon>
        <taxon>Lactonifactor</taxon>
    </lineage>
</organism>
<evidence type="ECO:0000256" key="5">
    <source>
        <dbReference type="ARBA" id="ARBA00023136"/>
    </source>
</evidence>
<keyword evidence="9" id="KW-1185">Reference proteome</keyword>
<protein>
    <submittedName>
        <fullName evidence="8">Major Facilitator Superfamily protein</fullName>
    </submittedName>
</protein>
<dbReference type="InterPro" id="IPR036259">
    <property type="entry name" value="MFS_trans_sf"/>
</dbReference>
<keyword evidence="2" id="KW-0813">Transport</keyword>
<dbReference type="Proteomes" id="UP000184245">
    <property type="component" value="Unassembled WGS sequence"/>
</dbReference>
<evidence type="ECO:0000259" key="7">
    <source>
        <dbReference type="PROSITE" id="PS50850"/>
    </source>
</evidence>
<feature type="transmembrane region" description="Helical" evidence="6">
    <location>
        <begin position="236"/>
        <end position="254"/>
    </location>
</feature>
<dbReference type="GO" id="GO:0005886">
    <property type="term" value="C:plasma membrane"/>
    <property type="evidence" value="ECO:0007669"/>
    <property type="project" value="UniProtKB-SubCell"/>
</dbReference>
<feature type="transmembrane region" description="Helical" evidence="6">
    <location>
        <begin position="341"/>
        <end position="361"/>
    </location>
</feature>
<feature type="transmembrane region" description="Helical" evidence="6">
    <location>
        <begin position="209"/>
        <end position="230"/>
    </location>
</feature>
<evidence type="ECO:0000256" key="1">
    <source>
        <dbReference type="ARBA" id="ARBA00004651"/>
    </source>
</evidence>
<gene>
    <name evidence="8" type="ORF">SAMN02745158_04094</name>
</gene>
<reference evidence="8 9" key="1">
    <citation type="submission" date="2016-11" db="EMBL/GenBank/DDBJ databases">
        <authorList>
            <person name="Jaros S."/>
            <person name="Januszkiewicz K."/>
            <person name="Wedrychowicz H."/>
        </authorList>
    </citation>
    <scope>NUCLEOTIDE SEQUENCE [LARGE SCALE GENOMIC DNA]</scope>
    <source>
        <strain evidence="8 9">DSM 17459</strain>
    </source>
</reference>
<keyword evidence="4 6" id="KW-1133">Transmembrane helix</keyword>
<dbReference type="OrthoDB" id="102502at2"/>
<feature type="transmembrane region" description="Helical" evidence="6">
    <location>
        <begin position="16"/>
        <end position="39"/>
    </location>
</feature>
<evidence type="ECO:0000256" key="6">
    <source>
        <dbReference type="SAM" id="Phobius"/>
    </source>
</evidence>
<feature type="transmembrane region" description="Helical" evidence="6">
    <location>
        <begin position="367"/>
        <end position="386"/>
    </location>
</feature>
<name>A0A1M5CE15_9CLOT</name>
<feature type="transmembrane region" description="Helical" evidence="6">
    <location>
        <begin position="51"/>
        <end position="69"/>
    </location>
</feature>
<dbReference type="STRING" id="1122155.SAMN02745158_04094"/>
<evidence type="ECO:0000313" key="8">
    <source>
        <dbReference type="EMBL" id="SHF52672.1"/>
    </source>
</evidence>
<comment type="subcellular location">
    <subcellularLocation>
        <location evidence="1">Cell membrane</location>
        <topology evidence="1">Multi-pass membrane protein</topology>
    </subcellularLocation>
</comment>
<evidence type="ECO:0000256" key="2">
    <source>
        <dbReference type="ARBA" id="ARBA00022448"/>
    </source>
</evidence>
<feature type="transmembrane region" description="Helical" evidence="6">
    <location>
        <begin position="105"/>
        <end position="128"/>
    </location>
</feature>
<dbReference type="PANTHER" id="PTHR23501">
    <property type="entry name" value="MAJOR FACILITATOR SUPERFAMILY"/>
    <property type="match status" value="1"/>
</dbReference>
<dbReference type="InterPro" id="IPR020846">
    <property type="entry name" value="MFS_dom"/>
</dbReference>
<dbReference type="Gene3D" id="1.20.1250.20">
    <property type="entry name" value="MFS general substrate transporter like domains"/>
    <property type="match status" value="2"/>
</dbReference>
<dbReference type="InterPro" id="IPR011701">
    <property type="entry name" value="MFS"/>
</dbReference>
<feature type="transmembrane region" description="Helical" evidence="6">
    <location>
        <begin position="168"/>
        <end position="188"/>
    </location>
</feature>
<feature type="transmembrane region" description="Helical" evidence="6">
    <location>
        <begin position="275"/>
        <end position="296"/>
    </location>
</feature>
<proteinExistence type="predicted"/>
<dbReference type="Pfam" id="PF07690">
    <property type="entry name" value="MFS_1"/>
    <property type="match status" value="1"/>
</dbReference>
<feature type="transmembrane region" description="Helical" evidence="6">
    <location>
        <begin position="308"/>
        <end position="329"/>
    </location>
</feature>
<accession>A0A1M5CE15</accession>
<feature type="transmembrane region" description="Helical" evidence="6">
    <location>
        <begin position="439"/>
        <end position="458"/>
    </location>
</feature>
<dbReference type="PROSITE" id="PS50850">
    <property type="entry name" value="MFS"/>
    <property type="match status" value="1"/>
</dbReference>
<dbReference type="AlphaFoldDB" id="A0A1M5CE15"/>
<dbReference type="GO" id="GO:0022857">
    <property type="term" value="F:transmembrane transporter activity"/>
    <property type="evidence" value="ECO:0007669"/>
    <property type="project" value="InterPro"/>
</dbReference>
<feature type="domain" description="Major facilitator superfamily (MFS) profile" evidence="7">
    <location>
        <begin position="13"/>
        <end position="462"/>
    </location>
</feature>
<dbReference type="RefSeq" id="WP_072854621.1">
    <property type="nucleotide sequence ID" value="NZ_FQVI01000038.1"/>
</dbReference>
<feature type="transmembrane region" description="Helical" evidence="6">
    <location>
        <begin position="140"/>
        <end position="162"/>
    </location>
</feature>
<dbReference type="PANTHER" id="PTHR23501:SF191">
    <property type="entry name" value="VACUOLAR BASIC AMINO ACID TRANSPORTER 4"/>
    <property type="match status" value="1"/>
</dbReference>
<evidence type="ECO:0000256" key="4">
    <source>
        <dbReference type="ARBA" id="ARBA00022989"/>
    </source>
</evidence>
<dbReference type="EMBL" id="FQVI01000038">
    <property type="protein sequence ID" value="SHF52672.1"/>
    <property type="molecule type" value="Genomic_DNA"/>
</dbReference>
<feature type="transmembrane region" description="Helical" evidence="6">
    <location>
        <begin position="81"/>
        <end position="99"/>
    </location>
</feature>
<sequence>MNNEVNIVLDPKKKRLVILASIIMYFNYMFANMGCGLTLPRLLGGLNAMDIYATVLVFSSVGLMIASPVSGKLGDTLGRKWITIFSLAGFLICAAITGLSPNGWILMVFWALTGICGGFFVSASFSMIADVTTIEERPKFIGYLATAAAVGQLVGPLLAGVLADNGLVRGPFFVGIPLGIVVICLYASCYPHVKLGVVSENNKIDILGLLLLVVSICSIVFFLNFGNVIFPRTSPIGIALLILGIVGFIALIVFEYNAKNPVVSVRLFKYKEFRIAWICHFLYTMYIVVVSGYLVLFGQNVMKVSVTVSSTFAMPQTICSAVLASFVGLYISKSAKNYKKIYIFMGICGAIPLLAWAFFLTPSSSVILIYITTLIGGAGYACDQVVNTPYLQSTMPKENYGAAQGMLIFAGSAAGTVCGAVSGVILNSDAPLEESLTKIFLIFGVCLFLVFIIGLTSVKTRAAAKE</sequence>
<evidence type="ECO:0000313" key="9">
    <source>
        <dbReference type="Proteomes" id="UP000184245"/>
    </source>
</evidence>
<keyword evidence="3 6" id="KW-0812">Transmembrane</keyword>
<keyword evidence="5 6" id="KW-0472">Membrane</keyword>
<dbReference type="SUPFAM" id="SSF103473">
    <property type="entry name" value="MFS general substrate transporter"/>
    <property type="match status" value="1"/>
</dbReference>
<feature type="transmembrane region" description="Helical" evidence="6">
    <location>
        <begin position="407"/>
        <end position="427"/>
    </location>
</feature>
<evidence type="ECO:0000256" key="3">
    <source>
        <dbReference type="ARBA" id="ARBA00022692"/>
    </source>
</evidence>